<feature type="region of interest" description="Disordered" evidence="1">
    <location>
        <begin position="1"/>
        <end position="27"/>
    </location>
</feature>
<dbReference type="EMBL" id="RWGY01000029">
    <property type="protein sequence ID" value="TVU17501.1"/>
    <property type="molecule type" value="Genomic_DNA"/>
</dbReference>
<dbReference type="Proteomes" id="UP000324897">
    <property type="component" value="Chromosome 7"/>
</dbReference>
<gene>
    <name evidence="2" type="ORF">EJB05_33541</name>
</gene>
<evidence type="ECO:0000313" key="3">
    <source>
        <dbReference type="Proteomes" id="UP000324897"/>
    </source>
</evidence>
<dbReference type="AlphaFoldDB" id="A0A5J9U357"/>
<comment type="caution">
    <text evidence="2">The sequence shown here is derived from an EMBL/GenBank/DDBJ whole genome shotgun (WGS) entry which is preliminary data.</text>
</comment>
<sequence length="65" mass="6500">MVQREACGRRGGGALAAVTQPASTGMETSCPPRHLVAELRGNTAAAAAFVAGGAFVACGSTERRP</sequence>
<protein>
    <submittedName>
        <fullName evidence="2">Uncharacterized protein</fullName>
    </submittedName>
</protein>
<accession>A0A5J9U357</accession>
<name>A0A5J9U357_9POAL</name>
<reference evidence="2 3" key="1">
    <citation type="journal article" date="2019" name="Sci. Rep.">
        <title>A high-quality genome of Eragrostis curvula grass provides insights into Poaceae evolution and supports new strategies to enhance forage quality.</title>
        <authorList>
            <person name="Carballo J."/>
            <person name="Santos B.A.C.M."/>
            <person name="Zappacosta D."/>
            <person name="Garbus I."/>
            <person name="Selva J.P."/>
            <person name="Gallo C.A."/>
            <person name="Diaz A."/>
            <person name="Albertini E."/>
            <person name="Caccamo M."/>
            <person name="Echenique V."/>
        </authorList>
    </citation>
    <scope>NUCLEOTIDE SEQUENCE [LARGE SCALE GENOMIC DNA]</scope>
    <source>
        <strain evidence="3">cv. Victoria</strain>
        <tissue evidence="2">Leaf</tissue>
    </source>
</reference>
<evidence type="ECO:0000256" key="1">
    <source>
        <dbReference type="SAM" id="MobiDB-lite"/>
    </source>
</evidence>
<organism evidence="2 3">
    <name type="scientific">Eragrostis curvula</name>
    <name type="common">weeping love grass</name>
    <dbReference type="NCBI Taxonomy" id="38414"/>
    <lineage>
        <taxon>Eukaryota</taxon>
        <taxon>Viridiplantae</taxon>
        <taxon>Streptophyta</taxon>
        <taxon>Embryophyta</taxon>
        <taxon>Tracheophyta</taxon>
        <taxon>Spermatophyta</taxon>
        <taxon>Magnoliopsida</taxon>
        <taxon>Liliopsida</taxon>
        <taxon>Poales</taxon>
        <taxon>Poaceae</taxon>
        <taxon>PACMAD clade</taxon>
        <taxon>Chloridoideae</taxon>
        <taxon>Eragrostideae</taxon>
        <taxon>Eragrostidinae</taxon>
        <taxon>Eragrostis</taxon>
    </lineage>
</organism>
<evidence type="ECO:0000313" key="2">
    <source>
        <dbReference type="EMBL" id="TVU17501.1"/>
    </source>
</evidence>
<dbReference type="Gramene" id="TVU17501">
    <property type="protein sequence ID" value="TVU17501"/>
    <property type="gene ID" value="EJB05_33541"/>
</dbReference>
<keyword evidence="3" id="KW-1185">Reference proteome</keyword>
<proteinExistence type="predicted"/>